<evidence type="ECO:0000313" key="5">
    <source>
        <dbReference type="EMBL" id="KAE8712860.1"/>
    </source>
</evidence>
<keyword evidence="3" id="KW-1133">Transmembrane helix</keyword>
<name>A0A6A3B783_HIBSY</name>
<proteinExistence type="predicted"/>
<feature type="domain" description="Aminotransferase class I/classII large" evidence="4">
    <location>
        <begin position="127"/>
        <end position="312"/>
    </location>
</feature>
<dbReference type="PRINTS" id="PR00753">
    <property type="entry name" value="ACCSYNTHASE"/>
</dbReference>
<dbReference type="Gene3D" id="3.90.1150.10">
    <property type="entry name" value="Aspartate Aminotransferase, domain 1"/>
    <property type="match status" value="1"/>
</dbReference>
<reference evidence="5" key="1">
    <citation type="submission" date="2019-09" db="EMBL/GenBank/DDBJ databases">
        <title>Draft genome information of white flower Hibiscus syriacus.</title>
        <authorList>
            <person name="Kim Y.-M."/>
        </authorList>
    </citation>
    <scope>NUCLEOTIDE SEQUENCE [LARGE SCALE GENOMIC DNA]</scope>
    <source>
        <strain evidence="5">YM2019G1</strain>
    </source>
</reference>
<dbReference type="Gene3D" id="3.40.640.10">
    <property type="entry name" value="Type I PLP-dependent aspartate aminotransferase-like (Major domain)"/>
    <property type="match status" value="1"/>
</dbReference>
<feature type="transmembrane region" description="Helical" evidence="3">
    <location>
        <begin position="15"/>
        <end position="35"/>
    </location>
</feature>
<dbReference type="GO" id="GO:0030170">
    <property type="term" value="F:pyridoxal phosphate binding"/>
    <property type="evidence" value="ECO:0007669"/>
    <property type="project" value="InterPro"/>
</dbReference>
<keyword evidence="1" id="KW-0663">Pyridoxal phosphate</keyword>
<feature type="region of interest" description="Disordered" evidence="2">
    <location>
        <begin position="42"/>
        <end position="63"/>
    </location>
</feature>
<protein>
    <submittedName>
        <fullName evidence="5">Aminotransferase ACS10</fullName>
    </submittedName>
</protein>
<keyword evidence="5" id="KW-0032">Aminotransferase</keyword>
<dbReference type="PANTHER" id="PTHR43795:SF85">
    <property type="entry name" value="AMINOTRANSFERASE ACS10-RELATED"/>
    <property type="match status" value="1"/>
</dbReference>
<organism evidence="5 6">
    <name type="scientific">Hibiscus syriacus</name>
    <name type="common">Rose of Sharon</name>
    <dbReference type="NCBI Taxonomy" id="106335"/>
    <lineage>
        <taxon>Eukaryota</taxon>
        <taxon>Viridiplantae</taxon>
        <taxon>Streptophyta</taxon>
        <taxon>Embryophyta</taxon>
        <taxon>Tracheophyta</taxon>
        <taxon>Spermatophyta</taxon>
        <taxon>Magnoliopsida</taxon>
        <taxon>eudicotyledons</taxon>
        <taxon>Gunneridae</taxon>
        <taxon>Pentapetalae</taxon>
        <taxon>rosids</taxon>
        <taxon>malvids</taxon>
        <taxon>Malvales</taxon>
        <taxon>Malvaceae</taxon>
        <taxon>Malvoideae</taxon>
        <taxon>Hibiscus</taxon>
    </lineage>
</organism>
<dbReference type="Pfam" id="PF00155">
    <property type="entry name" value="Aminotran_1_2"/>
    <property type="match status" value="1"/>
</dbReference>
<evidence type="ECO:0000256" key="3">
    <source>
        <dbReference type="SAM" id="Phobius"/>
    </source>
</evidence>
<dbReference type="AlphaFoldDB" id="A0A6A3B783"/>
<accession>A0A6A3B783</accession>
<dbReference type="PANTHER" id="PTHR43795">
    <property type="entry name" value="BIFUNCTIONAL ASPARTATE AMINOTRANSFERASE AND GLUTAMATE/ASPARTATE-PREPHENATE AMINOTRANSFERASE-RELATED"/>
    <property type="match status" value="1"/>
</dbReference>
<dbReference type="InterPro" id="IPR050478">
    <property type="entry name" value="Ethylene_sulfur-biosynth"/>
</dbReference>
<dbReference type="InterPro" id="IPR015421">
    <property type="entry name" value="PyrdxlP-dep_Trfase_major"/>
</dbReference>
<dbReference type="InterPro" id="IPR004839">
    <property type="entry name" value="Aminotransferase_I/II_large"/>
</dbReference>
<dbReference type="GO" id="GO:0004069">
    <property type="term" value="F:L-aspartate:2-oxoglutarate aminotransferase activity"/>
    <property type="evidence" value="ECO:0007669"/>
    <property type="project" value="TreeGrafter"/>
</dbReference>
<keyword evidence="3" id="KW-0812">Transmembrane</keyword>
<comment type="caution">
    <text evidence="5">The sequence shown here is derived from an EMBL/GenBank/DDBJ whole genome shotgun (WGS) entry which is preliminary data.</text>
</comment>
<keyword evidence="3" id="KW-0472">Membrane</keyword>
<dbReference type="InterPro" id="IPR015424">
    <property type="entry name" value="PyrdxlP-dep_Trfase"/>
</dbReference>
<feature type="compositionally biased region" description="Low complexity" evidence="2">
    <location>
        <begin position="45"/>
        <end position="60"/>
    </location>
</feature>
<dbReference type="EMBL" id="VEPZ02000885">
    <property type="protein sequence ID" value="KAE8712860.1"/>
    <property type="molecule type" value="Genomic_DNA"/>
</dbReference>
<sequence>MRVIVPLQGVVQGRGGLVLGSIIPCALFYFLQFYLKRHRKDADDQNNSNSSPQNPSRSPSFGKLSELPGLTRNYSWGLSSPRSQTGPVSVSGRVNGIVKGADSPYFLGMMRAKEDSYDELRNPNGVIQLGLAENKLSLDLIKHWLAENAEQSILRNGKELSISRIATYQPFDGLMEFKVAVAGFMSQVMEIAVSFNPLQVVLTAGATPAIEILSFCLAHAGNAFLVPTPCYPGFDRDIKWRTGVEIIHVPCRSADNFNLSIAALDRAFGQAKKRGLKVRGIVISNPSNPVGNLLSRETLYSLLDFAREKNIHSP</sequence>
<evidence type="ECO:0000313" key="6">
    <source>
        <dbReference type="Proteomes" id="UP000436088"/>
    </source>
</evidence>
<evidence type="ECO:0000259" key="4">
    <source>
        <dbReference type="Pfam" id="PF00155"/>
    </source>
</evidence>
<dbReference type="GO" id="GO:0006520">
    <property type="term" value="P:amino acid metabolic process"/>
    <property type="evidence" value="ECO:0007669"/>
    <property type="project" value="TreeGrafter"/>
</dbReference>
<keyword evidence="5" id="KW-0808">Transferase</keyword>
<dbReference type="CDD" id="cd00609">
    <property type="entry name" value="AAT_like"/>
    <property type="match status" value="1"/>
</dbReference>
<gene>
    <name evidence="5" type="ORF">F3Y22_tig00110223pilonHSYRG00241</name>
</gene>
<dbReference type="InterPro" id="IPR015422">
    <property type="entry name" value="PyrdxlP-dep_Trfase_small"/>
</dbReference>
<evidence type="ECO:0000256" key="1">
    <source>
        <dbReference type="ARBA" id="ARBA00022898"/>
    </source>
</evidence>
<dbReference type="SUPFAM" id="SSF53383">
    <property type="entry name" value="PLP-dependent transferases"/>
    <property type="match status" value="1"/>
</dbReference>
<keyword evidence="6" id="KW-1185">Reference proteome</keyword>
<evidence type="ECO:0000256" key="2">
    <source>
        <dbReference type="SAM" id="MobiDB-lite"/>
    </source>
</evidence>
<dbReference type="GO" id="GO:0008793">
    <property type="term" value="F:aromatic-amino-acid transaminase activity"/>
    <property type="evidence" value="ECO:0007669"/>
    <property type="project" value="TreeGrafter"/>
</dbReference>
<dbReference type="Proteomes" id="UP000436088">
    <property type="component" value="Unassembled WGS sequence"/>
</dbReference>